<evidence type="ECO:0000256" key="3">
    <source>
        <dbReference type="ARBA" id="ARBA00022692"/>
    </source>
</evidence>
<dbReference type="PANTHER" id="PTHR39087:SF2">
    <property type="entry name" value="UPF0104 MEMBRANE PROTEIN MJ1595"/>
    <property type="match status" value="1"/>
</dbReference>
<feature type="transmembrane region" description="Helical" evidence="6">
    <location>
        <begin position="166"/>
        <end position="184"/>
    </location>
</feature>
<dbReference type="InterPro" id="IPR022791">
    <property type="entry name" value="L-PG_synthase/AglD"/>
</dbReference>
<feature type="transmembrane region" description="Helical" evidence="6">
    <location>
        <begin position="248"/>
        <end position="266"/>
    </location>
</feature>
<evidence type="ECO:0008006" key="9">
    <source>
        <dbReference type="Google" id="ProtNLM"/>
    </source>
</evidence>
<dbReference type="PANTHER" id="PTHR39087">
    <property type="entry name" value="UPF0104 MEMBRANE PROTEIN MJ1595"/>
    <property type="match status" value="1"/>
</dbReference>
<dbReference type="RefSeq" id="WP_068215754.1">
    <property type="nucleotide sequence ID" value="NZ_CP139724.1"/>
</dbReference>
<organism evidence="7 8">
    <name type="scientific">Roseivirga spongicola</name>
    <dbReference type="NCBI Taxonomy" id="333140"/>
    <lineage>
        <taxon>Bacteria</taxon>
        <taxon>Pseudomonadati</taxon>
        <taxon>Bacteroidota</taxon>
        <taxon>Cytophagia</taxon>
        <taxon>Cytophagales</taxon>
        <taxon>Roseivirgaceae</taxon>
        <taxon>Roseivirga</taxon>
    </lineage>
</organism>
<evidence type="ECO:0000256" key="4">
    <source>
        <dbReference type="ARBA" id="ARBA00022989"/>
    </source>
</evidence>
<evidence type="ECO:0000313" key="7">
    <source>
        <dbReference type="EMBL" id="KYG77430.1"/>
    </source>
</evidence>
<evidence type="ECO:0000256" key="2">
    <source>
        <dbReference type="ARBA" id="ARBA00022475"/>
    </source>
</evidence>
<dbReference type="Pfam" id="PF03706">
    <property type="entry name" value="LPG_synthase_TM"/>
    <property type="match status" value="1"/>
</dbReference>
<dbReference type="EMBL" id="LRPC01000001">
    <property type="protein sequence ID" value="KYG77430.1"/>
    <property type="molecule type" value="Genomic_DNA"/>
</dbReference>
<name>A0A150XFD5_9BACT</name>
<keyword evidence="5 6" id="KW-0472">Membrane</keyword>
<evidence type="ECO:0000256" key="1">
    <source>
        <dbReference type="ARBA" id="ARBA00004651"/>
    </source>
</evidence>
<evidence type="ECO:0000313" key="8">
    <source>
        <dbReference type="Proteomes" id="UP000075606"/>
    </source>
</evidence>
<dbReference type="NCBIfam" id="TIGR00374">
    <property type="entry name" value="flippase-like domain"/>
    <property type="match status" value="1"/>
</dbReference>
<dbReference type="Proteomes" id="UP000075606">
    <property type="component" value="Unassembled WGS sequence"/>
</dbReference>
<reference evidence="7 8" key="1">
    <citation type="submission" date="2016-01" db="EMBL/GenBank/DDBJ databases">
        <title>Genome sequencing of Roseivirga spongicola UST030701-084.</title>
        <authorList>
            <person name="Selvaratnam C."/>
            <person name="Thevarajoo S."/>
            <person name="Goh K.M."/>
            <person name="Ee R."/>
            <person name="Chan K.-G."/>
            <person name="Chong C.S."/>
        </authorList>
    </citation>
    <scope>NUCLEOTIDE SEQUENCE [LARGE SCALE GENOMIC DNA]</scope>
    <source>
        <strain evidence="7 8">UST030701-084</strain>
    </source>
</reference>
<feature type="transmembrane region" description="Helical" evidence="6">
    <location>
        <begin position="295"/>
        <end position="320"/>
    </location>
</feature>
<keyword evidence="2" id="KW-1003">Cell membrane</keyword>
<sequence>MKLNVKEAAKYAFVLILTGAIFWYLFRQIQLDDFKSALSQFNFWWIGLSIFLSIFSHFLRAWRWKLLLQGSDYSANLSNSYFAVMIGYLANSIFPRLGEVTRCGILNKTDKVPVSISLGTVVTERVIDLFILLIVTAVTFLLQFNLLESYFNNGLLSLKTKLIDNWWILGLLFVLGIFGLYLLFYTSLGKRVKLVGKVRDFVGGLWTGITSLKHVKNQFGFWISTLGIWVLYFFMLYVITFGSPLTENLGILAGLSILVMGSFGMATPIPNGVGAFHTLVAGVLVLYGIDQQEGIIFATIMHTSQFITVLVIGSISLILVNIKHKRQSKIGNSEQNKVEE</sequence>
<dbReference type="GO" id="GO:0005886">
    <property type="term" value="C:plasma membrane"/>
    <property type="evidence" value="ECO:0007669"/>
    <property type="project" value="UniProtKB-SubCell"/>
</dbReference>
<dbReference type="AlphaFoldDB" id="A0A150XFD5"/>
<dbReference type="STRING" id="333140.AWW68_01270"/>
<feature type="transmembrane region" description="Helical" evidence="6">
    <location>
        <begin position="273"/>
        <end position="289"/>
    </location>
</feature>
<keyword evidence="3 6" id="KW-0812">Transmembrane</keyword>
<comment type="caution">
    <text evidence="7">The sequence shown here is derived from an EMBL/GenBank/DDBJ whole genome shotgun (WGS) entry which is preliminary data.</text>
</comment>
<keyword evidence="8" id="KW-1185">Reference proteome</keyword>
<gene>
    <name evidence="7" type="ORF">AWW68_01270</name>
</gene>
<protein>
    <recommendedName>
        <fullName evidence="9">TIGR00374 family protein</fullName>
    </recommendedName>
</protein>
<proteinExistence type="predicted"/>
<feature type="transmembrane region" description="Helical" evidence="6">
    <location>
        <begin position="126"/>
        <end position="146"/>
    </location>
</feature>
<accession>A0A150XFD5</accession>
<dbReference type="OrthoDB" id="9812094at2"/>
<feature type="transmembrane region" description="Helical" evidence="6">
    <location>
        <begin position="219"/>
        <end position="242"/>
    </location>
</feature>
<evidence type="ECO:0000256" key="6">
    <source>
        <dbReference type="SAM" id="Phobius"/>
    </source>
</evidence>
<feature type="transmembrane region" description="Helical" evidence="6">
    <location>
        <begin position="12"/>
        <end position="29"/>
    </location>
</feature>
<comment type="subcellular location">
    <subcellularLocation>
        <location evidence="1">Cell membrane</location>
        <topology evidence="1">Multi-pass membrane protein</topology>
    </subcellularLocation>
</comment>
<feature type="transmembrane region" description="Helical" evidence="6">
    <location>
        <begin position="41"/>
        <end position="59"/>
    </location>
</feature>
<evidence type="ECO:0000256" key="5">
    <source>
        <dbReference type="ARBA" id="ARBA00023136"/>
    </source>
</evidence>
<keyword evidence="4 6" id="KW-1133">Transmembrane helix</keyword>